<sequence length="88" mass="10281">MLLVRAPTHLTVRFVSAAPSVTTGIEHAIKFKEIGKRYQQDFKDYKCSDYLHYNRLSFYDFETKMSASRVPQPTNKKPDVMPQVKQQK</sequence>
<evidence type="ECO:0000313" key="1">
    <source>
        <dbReference type="Proteomes" id="UP000887576"/>
    </source>
</evidence>
<protein>
    <submittedName>
        <fullName evidence="2">NADH dehydrogenase [ubiquinone] flavoprotein 3, mitochondrial</fullName>
    </submittedName>
</protein>
<accession>A0AC34QTZ6</accession>
<organism evidence="1 2">
    <name type="scientific">Panagrolaimus sp. JU765</name>
    <dbReference type="NCBI Taxonomy" id="591449"/>
    <lineage>
        <taxon>Eukaryota</taxon>
        <taxon>Metazoa</taxon>
        <taxon>Ecdysozoa</taxon>
        <taxon>Nematoda</taxon>
        <taxon>Chromadorea</taxon>
        <taxon>Rhabditida</taxon>
        <taxon>Tylenchina</taxon>
        <taxon>Panagrolaimomorpha</taxon>
        <taxon>Panagrolaimoidea</taxon>
        <taxon>Panagrolaimidae</taxon>
        <taxon>Panagrolaimus</taxon>
    </lineage>
</organism>
<proteinExistence type="predicted"/>
<evidence type="ECO:0000313" key="2">
    <source>
        <dbReference type="WBParaSite" id="JU765_v2.g19210.t1"/>
    </source>
</evidence>
<reference evidence="2" key="1">
    <citation type="submission" date="2022-11" db="UniProtKB">
        <authorList>
            <consortium name="WormBaseParasite"/>
        </authorList>
    </citation>
    <scope>IDENTIFICATION</scope>
</reference>
<name>A0AC34QTZ6_9BILA</name>
<dbReference type="WBParaSite" id="JU765_v2.g19210.t1">
    <property type="protein sequence ID" value="JU765_v2.g19210.t1"/>
    <property type="gene ID" value="JU765_v2.g19210"/>
</dbReference>
<dbReference type="Proteomes" id="UP000887576">
    <property type="component" value="Unplaced"/>
</dbReference>